<proteinExistence type="predicted"/>
<dbReference type="STRING" id="349161.Dred_1190"/>
<gene>
    <name evidence="1" type="ordered locus">Dred_1190</name>
</gene>
<evidence type="ECO:0000313" key="2">
    <source>
        <dbReference type="Proteomes" id="UP000001556"/>
    </source>
</evidence>
<reference evidence="1 2" key="1">
    <citation type="submission" date="2007-03" db="EMBL/GenBank/DDBJ databases">
        <title>Complete sequence of Desulfotomaculum reducens MI-1.</title>
        <authorList>
            <consortium name="US DOE Joint Genome Institute"/>
            <person name="Copeland A."/>
            <person name="Lucas S."/>
            <person name="Lapidus A."/>
            <person name="Barry K."/>
            <person name="Detter J.C."/>
            <person name="Glavina del Rio T."/>
            <person name="Hammon N."/>
            <person name="Israni S."/>
            <person name="Dalin E."/>
            <person name="Tice H."/>
            <person name="Pitluck S."/>
            <person name="Sims D."/>
            <person name="Brettin T."/>
            <person name="Bruce D."/>
            <person name="Han C."/>
            <person name="Tapia R."/>
            <person name="Schmutz J."/>
            <person name="Larimer F."/>
            <person name="Land M."/>
            <person name="Hauser L."/>
            <person name="Kyrpides N."/>
            <person name="Kim E."/>
            <person name="Tebo B.M."/>
            <person name="Richardson P."/>
        </authorList>
    </citation>
    <scope>NUCLEOTIDE SEQUENCE [LARGE SCALE GENOMIC DNA]</scope>
    <source>
        <strain evidence="1 2">MI-1</strain>
    </source>
</reference>
<protein>
    <submittedName>
        <fullName evidence="1">Uncharacterized protein</fullName>
    </submittedName>
</protein>
<sequence length="86" mass="9714">MDRKIVQISFAGNYEVLYDFFTDLDLQIGDPVVCHTVRGYNVGKVVGFVDGSTKATNWIVQKVDVEGHMQRLAKIRQAKELEELLG</sequence>
<dbReference type="HOGENOM" id="CLU_2492810_0_0_9"/>
<dbReference type="Proteomes" id="UP000001556">
    <property type="component" value="Chromosome"/>
</dbReference>
<evidence type="ECO:0000313" key="1">
    <source>
        <dbReference type="EMBL" id="ABO49724.1"/>
    </source>
</evidence>
<dbReference type="OrthoDB" id="1912722at2"/>
<dbReference type="KEGG" id="drm:Dred_1190"/>
<name>A4J3S1_DESRM</name>
<accession>A4J3S1</accession>
<dbReference type="RefSeq" id="WP_011877550.1">
    <property type="nucleotide sequence ID" value="NC_009253.1"/>
</dbReference>
<organism evidence="1 2">
    <name type="scientific">Desulforamulus reducens (strain ATCC BAA-1160 / DSM 100696 / MI-1)</name>
    <name type="common">Desulfotomaculum reducens</name>
    <dbReference type="NCBI Taxonomy" id="349161"/>
    <lineage>
        <taxon>Bacteria</taxon>
        <taxon>Bacillati</taxon>
        <taxon>Bacillota</taxon>
        <taxon>Clostridia</taxon>
        <taxon>Eubacteriales</taxon>
        <taxon>Peptococcaceae</taxon>
        <taxon>Desulforamulus</taxon>
    </lineage>
</organism>
<dbReference type="EMBL" id="CP000612">
    <property type="protein sequence ID" value="ABO49724.1"/>
    <property type="molecule type" value="Genomic_DNA"/>
</dbReference>
<keyword evidence="2" id="KW-1185">Reference proteome</keyword>
<dbReference type="AlphaFoldDB" id="A4J3S1"/>